<dbReference type="InterPro" id="IPR015683">
    <property type="entry name" value="Ionotropic_Glu_rcpt"/>
</dbReference>
<feature type="transmembrane region" description="Helical" evidence="20">
    <location>
        <begin position="586"/>
        <end position="604"/>
    </location>
</feature>
<protein>
    <submittedName>
        <fullName evidence="24">Glutamate receptor ionotropic, kainate 2-like</fullName>
    </submittedName>
</protein>
<evidence type="ECO:0000256" key="2">
    <source>
        <dbReference type="ARBA" id="ARBA00022448"/>
    </source>
</evidence>
<dbReference type="GeneID" id="100899906"/>
<feature type="transmembrane region" description="Helical" evidence="20">
    <location>
        <begin position="662"/>
        <end position="684"/>
    </location>
</feature>
<dbReference type="GO" id="GO:0022824">
    <property type="term" value="F:transmitter-gated monoatomic ion channel activity"/>
    <property type="evidence" value="ECO:0007669"/>
    <property type="project" value="UniProtKB-ARBA"/>
</dbReference>
<dbReference type="Pfam" id="PF01094">
    <property type="entry name" value="ANF_receptor"/>
    <property type="match status" value="1"/>
</dbReference>
<feature type="site" description="Crucial to convey clamshell closure to channel opening" evidence="17">
    <location>
        <position position="691"/>
    </location>
</feature>
<evidence type="ECO:0000256" key="18">
    <source>
        <dbReference type="PIRSR" id="PIRSR601508-3"/>
    </source>
</evidence>
<sequence>MLFLVDTQLSRSRPPSTSSTSKSSSHHYTSISTLSTRNRWNPMRSAFIWCLLLLLVGRAVALPPVINVGGLFDNEDDEQDFAFRVAIERVNKDNGILLKSRLIPKVERVEKDDCFRATKKVCTLLRDGIAGIFGPTSDVTSMHVQSICDALDVPHVEMRWDFQLQRDDLSINLFPKPSILAQAYVDLIKTWDWKSFALVYEDHEGIIRLKDFIKGARREGWKIQMYQFVPNQPYRDLFWKIKKSDQHRVVLDVHRKNLYECLKHAQQVGMLTESHSYLISSLDLHTVDLEEFKYGQTKITGLRLVDVDSSELQNFLDGWKKMSQESGNKRAPPAPLPHLIKTETALMYDAVKLFAMGLQQLDLTKSVDFPVISCDAAESSSDGSSLINLMRPITLHGLTGDISFDSQGFRSTFQLDVMSLKTDGLQKVGYWNPKQRVVVEDNSTSDYDSLLIRNKTLVVSTVLTDPYMMLKESAHFLTGNERFEGYCVDLLQELSRALGFSYEIRLAADGAYGIKNDSGYWNGMIGEVVYGKADLAIADLTITSAREAAVDFTMPFMNTGISILFKKPTQKATSLFGFLSPFSTEVWTYVVGAYLGVSCVLFLVGRMSPYEWDNPHPCRQNDQVLENSFSLLNSMWFTIGSLMQQGSDLAPKAMSTRTVAGIWYFFTLIMISSYTANLAAFLTVEKTVYPVESADDLAKQTKIKYGCVKSGSTRAFFKESKIPTFMKMHKFMEELNTYVATSAEGKQRVSQGDYAFLMESASIEFLVERNCNLTQIGGLLDNKGYGIVTVKNSPFRQVLSSGILQLQEAGKLHSFKEKWWKERKGGGKCTDDTKKSSAVTELSLANVGGVFVVLLLGLLLAALVGIAEFLWKARSLSKEDSQVSICSEMLKQLKFAVSCRSSTMPVRSNRQTPELDPMDGNNHTQYGISTLPSFTSDF</sequence>
<dbReference type="SMART" id="SM00918">
    <property type="entry name" value="Lig_chan-Glu_bd"/>
    <property type="match status" value="1"/>
</dbReference>
<keyword evidence="23" id="KW-1185">Reference proteome</keyword>
<evidence type="ECO:0000256" key="14">
    <source>
        <dbReference type="ARBA" id="ARBA00023303"/>
    </source>
</evidence>
<feature type="compositionally biased region" description="Low complexity" evidence="19">
    <location>
        <begin position="7"/>
        <end position="26"/>
    </location>
</feature>
<feature type="site" description="Interaction with the cone snail toxin Con-ikot-ikot" evidence="17">
    <location>
        <position position="718"/>
    </location>
</feature>
<feature type="binding site" evidence="16">
    <location>
        <position position="541"/>
    </location>
    <ligand>
        <name>L-glutamate</name>
        <dbReference type="ChEBI" id="CHEBI:29985"/>
    </ligand>
</feature>
<dbReference type="GO" id="GO:0007166">
    <property type="term" value="P:cell surface receptor signaling pathway"/>
    <property type="evidence" value="ECO:0007669"/>
    <property type="project" value="UniProtKB-ARBA"/>
</dbReference>
<keyword evidence="18" id="KW-1015">Disulfide bond</keyword>
<evidence type="ECO:0000256" key="13">
    <source>
        <dbReference type="ARBA" id="ARBA00023286"/>
    </source>
</evidence>
<dbReference type="FunFam" id="3.40.190.10:FF:000060">
    <property type="entry name" value="Glutamate receptor ionotropic, kainate 1"/>
    <property type="match status" value="1"/>
</dbReference>
<evidence type="ECO:0000256" key="12">
    <source>
        <dbReference type="ARBA" id="ARBA00023257"/>
    </source>
</evidence>
<evidence type="ECO:0000256" key="6">
    <source>
        <dbReference type="ARBA" id="ARBA00022989"/>
    </source>
</evidence>
<dbReference type="Pfam" id="PF00060">
    <property type="entry name" value="Lig_chan"/>
    <property type="match status" value="1"/>
</dbReference>
<dbReference type="Proteomes" id="UP000694867">
    <property type="component" value="Unplaced"/>
</dbReference>
<dbReference type="RefSeq" id="XP_028968949.1">
    <property type="nucleotide sequence ID" value="XM_029113116.1"/>
</dbReference>
<dbReference type="SUPFAM" id="SSF81324">
    <property type="entry name" value="Voltage-gated potassium channels"/>
    <property type="match status" value="1"/>
</dbReference>
<dbReference type="SUPFAM" id="SSF53822">
    <property type="entry name" value="Periplasmic binding protein-like I"/>
    <property type="match status" value="1"/>
</dbReference>
<dbReference type="Gene3D" id="1.10.287.70">
    <property type="match status" value="1"/>
</dbReference>
<keyword evidence="7" id="KW-0770">Synapse</keyword>
<evidence type="ECO:0000256" key="3">
    <source>
        <dbReference type="ARBA" id="ARBA00022475"/>
    </source>
</evidence>
<evidence type="ECO:0000256" key="7">
    <source>
        <dbReference type="ARBA" id="ARBA00023018"/>
    </source>
</evidence>
<feature type="disulfide bond" evidence="18">
    <location>
        <begin position="122"/>
        <end position="374"/>
    </location>
</feature>
<dbReference type="Pfam" id="PF10613">
    <property type="entry name" value="Lig_chan-Glu_bd"/>
    <property type="match status" value="1"/>
</dbReference>
<evidence type="ECO:0000259" key="21">
    <source>
        <dbReference type="SMART" id="SM00079"/>
    </source>
</evidence>
<keyword evidence="2" id="KW-0813">Transport</keyword>
<feature type="binding site" evidence="16">
    <location>
        <position position="712"/>
    </location>
    <ligand>
        <name>L-glutamate</name>
        <dbReference type="ChEBI" id="CHEBI:29985"/>
    </ligand>
</feature>
<keyword evidence="14" id="KW-0407">Ion channel</keyword>
<dbReference type="FunFam" id="3.40.190.10:FF:000001">
    <property type="entry name" value="Glutamate receptor ionotropic, kainate 2"/>
    <property type="match status" value="1"/>
</dbReference>
<evidence type="ECO:0000256" key="8">
    <source>
        <dbReference type="ARBA" id="ARBA00023065"/>
    </source>
</evidence>
<evidence type="ECO:0000256" key="4">
    <source>
        <dbReference type="ARBA" id="ARBA00022692"/>
    </source>
</evidence>
<evidence type="ECO:0000259" key="22">
    <source>
        <dbReference type="SMART" id="SM00918"/>
    </source>
</evidence>
<evidence type="ECO:0000256" key="20">
    <source>
        <dbReference type="SAM" id="Phobius"/>
    </source>
</evidence>
<evidence type="ECO:0000256" key="17">
    <source>
        <dbReference type="PIRSR" id="PIRSR601508-2"/>
    </source>
</evidence>
<comment type="subcellular location">
    <subcellularLocation>
        <location evidence="15">Postsynaptic cell membrane</location>
        <topology evidence="15">Multi-pass membrane protein</topology>
    </subcellularLocation>
</comment>
<dbReference type="SUPFAM" id="SSF53850">
    <property type="entry name" value="Periplasmic binding protein-like II"/>
    <property type="match status" value="1"/>
</dbReference>
<keyword evidence="10" id="KW-0675">Receptor</keyword>
<feature type="region of interest" description="Disordered" evidence="19">
    <location>
        <begin position="1"/>
        <end position="26"/>
    </location>
</feature>
<keyword evidence="8" id="KW-0406">Ion transport</keyword>
<dbReference type="Gene3D" id="3.40.190.10">
    <property type="entry name" value="Periplasmic binding protein-like II"/>
    <property type="match status" value="2"/>
</dbReference>
<keyword evidence="3" id="KW-1003">Cell membrane</keyword>
<name>A0AAJ7WJ74_9ACAR</name>
<accession>A0AAJ7WJ74</accession>
<keyword evidence="12" id="KW-0628">Postsynaptic cell membrane</keyword>
<evidence type="ECO:0000256" key="1">
    <source>
        <dbReference type="ARBA" id="ARBA00008685"/>
    </source>
</evidence>
<feature type="disulfide bond" evidence="18">
    <location>
        <begin position="771"/>
        <end position="829"/>
    </location>
</feature>
<evidence type="ECO:0000313" key="23">
    <source>
        <dbReference type="Proteomes" id="UP000694867"/>
    </source>
</evidence>
<feature type="transmembrane region" description="Helical" evidence="20">
    <location>
        <begin position="844"/>
        <end position="871"/>
    </location>
</feature>
<dbReference type="InterPro" id="IPR019594">
    <property type="entry name" value="Glu/Gly-bd"/>
</dbReference>
<dbReference type="InterPro" id="IPR028082">
    <property type="entry name" value="Peripla_BP_I"/>
</dbReference>
<reference evidence="24" key="1">
    <citation type="submission" date="2025-08" db="UniProtKB">
        <authorList>
            <consortium name="RefSeq"/>
        </authorList>
    </citation>
    <scope>IDENTIFICATION</scope>
</reference>
<dbReference type="InterPro" id="IPR001320">
    <property type="entry name" value="Iontro_rcpt_C"/>
</dbReference>
<dbReference type="SMART" id="SM00079">
    <property type="entry name" value="PBPe"/>
    <property type="match status" value="1"/>
</dbReference>
<proteinExistence type="inferred from homology"/>
<dbReference type="Gene3D" id="3.40.50.2300">
    <property type="match status" value="2"/>
</dbReference>
<evidence type="ECO:0000313" key="24">
    <source>
        <dbReference type="RefSeq" id="XP_028968949.1"/>
    </source>
</evidence>
<feature type="binding site" evidence="16">
    <location>
        <position position="713"/>
    </location>
    <ligand>
        <name>L-glutamate</name>
        <dbReference type="ChEBI" id="CHEBI:29985"/>
    </ligand>
</feature>
<dbReference type="AlphaFoldDB" id="A0AAJ7WJ74"/>
<keyword evidence="5" id="KW-0732">Signal</keyword>
<gene>
    <name evidence="24" type="primary">LOC100899906</name>
</gene>
<evidence type="ECO:0000256" key="11">
    <source>
        <dbReference type="ARBA" id="ARBA00023180"/>
    </source>
</evidence>
<dbReference type="FunFam" id="1.10.287.70:FF:000010">
    <property type="entry name" value="Putative glutamate receptor ionotropic kainate 1"/>
    <property type="match status" value="1"/>
</dbReference>
<dbReference type="KEGG" id="goe:100899906"/>
<dbReference type="InterPro" id="IPR001508">
    <property type="entry name" value="Iono_Glu_rcpt_met"/>
</dbReference>
<dbReference type="InterPro" id="IPR001828">
    <property type="entry name" value="ANF_lig-bd_rcpt"/>
</dbReference>
<feature type="binding site" evidence="16">
    <location>
        <position position="759"/>
    </location>
    <ligand>
        <name>L-glutamate</name>
        <dbReference type="ChEBI" id="CHEBI:29985"/>
    </ligand>
</feature>
<dbReference type="PRINTS" id="PR00177">
    <property type="entry name" value="NMDARECEPTOR"/>
</dbReference>
<feature type="binding site" evidence="16">
    <location>
        <position position="546"/>
    </location>
    <ligand>
        <name>L-glutamate</name>
        <dbReference type="ChEBI" id="CHEBI:29985"/>
    </ligand>
</feature>
<evidence type="ECO:0000256" key="10">
    <source>
        <dbReference type="ARBA" id="ARBA00023170"/>
    </source>
</evidence>
<evidence type="ECO:0000256" key="16">
    <source>
        <dbReference type="PIRSR" id="PIRSR601508-1"/>
    </source>
</evidence>
<evidence type="ECO:0000256" key="19">
    <source>
        <dbReference type="SAM" id="MobiDB-lite"/>
    </source>
</evidence>
<feature type="domain" description="Ionotropic glutamate receptor L-glutamate and glycine-binding" evidence="22">
    <location>
        <begin position="466"/>
        <end position="530"/>
    </location>
</feature>
<evidence type="ECO:0000256" key="15">
    <source>
        <dbReference type="ARBA" id="ARBA00034104"/>
    </source>
</evidence>
<dbReference type="GO" id="GO:0045211">
    <property type="term" value="C:postsynaptic membrane"/>
    <property type="evidence" value="ECO:0007669"/>
    <property type="project" value="UniProtKB-SubCell"/>
</dbReference>
<keyword evidence="4 20" id="KW-0812">Transmembrane</keyword>
<comment type="similarity">
    <text evidence="1">Belongs to the glutamate-gated ion channel (TC 1.A.10.1) family.</text>
</comment>
<keyword evidence="6 20" id="KW-1133">Transmembrane helix</keyword>
<feature type="domain" description="Ionotropic glutamate receptor C-terminal" evidence="21">
    <location>
        <begin position="456"/>
        <end position="822"/>
    </location>
</feature>
<dbReference type="CDD" id="cd06382">
    <property type="entry name" value="PBP1_iGluR_Kainate"/>
    <property type="match status" value="1"/>
</dbReference>
<evidence type="ECO:0000256" key="9">
    <source>
        <dbReference type="ARBA" id="ARBA00023136"/>
    </source>
</evidence>
<evidence type="ECO:0000256" key="5">
    <source>
        <dbReference type="ARBA" id="ARBA00022729"/>
    </source>
</evidence>
<keyword evidence="13" id="KW-1071">Ligand-gated ion channel</keyword>
<keyword evidence="9 20" id="KW-0472">Membrane</keyword>
<organism evidence="23 24">
    <name type="scientific">Galendromus occidentalis</name>
    <name type="common">western predatory mite</name>
    <dbReference type="NCBI Taxonomy" id="34638"/>
    <lineage>
        <taxon>Eukaryota</taxon>
        <taxon>Metazoa</taxon>
        <taxon>Ecdysozoa</taxon>
        <taxon>Arthropoda</taxon>
        <taxon>Chelicerata</taxon>
        <taxon>Arachnida</taxon>
        <taxon>Acari</taxon>
        <taxon>Parasitiformes</taxon>
        <taxon>Mesostigmata</taxon>
        <taxon>Gamasina</taxon>
        <taxon>Phytoseioidea</taxon>
        <taxon>Phytoseiidae</taxon>
        <taxon>Typhlodrominae</taxon>
        <taxon>Galendromus</taxon>
    </lineage>
</organism>
<keyword evidence="11" id="KW-0325">Glycoprotein</keyword>
<dbReference type="PANTHER" id="PTHR18966">
    <property type="entry name" value="IONOTROPIC GLUTAMATE RECEPTOR"/>
    <property type="match status" value="1"/>
</dbReference>